<accession>A0AA37X9Q8</accession>
<keyword evidence="1" id="KW-0812">Transmembrane</keyword>
<dbReference type="AlphaFoldDB" id="A0AA37X9Q8"/>
<dbReference type="RefSeq" id="WP_284229187.1">
    <property type="nucleotide sequence ID" value="NZ_BSUL01000001.1"/>
</dbReference>
<sequence length="139" mass="14998">MDDPLLVAALVTEVLGWAGASIGVLLFLMGLLLGGALSRWATAEGVVVDAPEHDAEEHGPMLRWLDEDGGIRDDHDPHGIDRGLEPGDAVTVHYRPARPERGRLVHPRVLWRPMRRLGLVLLGFGALSSVASFFLGLPA</sequence>
<evidence type="ECO:0000256" key="1">
    <source>
        <dbReference type="SAM" id="Phobius"/>
    </source>
</evidence>
<name>A0AA37X9Q8_9MICO</name>
<reference evidence="2 3" key="1">
    <citation type="journal article" date="2014" name="Int. J. Syst. Evol. Microbiol.">
        <title>Complete genome sequence of Corynebacterium casei LMG S-19264T (=DSM 44701T), isolated from a smear-ripened cheese.</title>
        <authorList>
            <consortium name="US DOE Joint Genome Institute (JGI-PGF)"/>
            <person name="Walter F."/>
            <person name="Albersmeier A."/>
            <person name="Kalinowski J."/>
            <person name="Ruckert C."/>
        </authorList>
    </citation>
    <scope>NUCLEOTIDE SEQUENCE [LARGE SCALE GENOMIC DNA]</scope>
    <source>
        <strain evidence="2 3">NBRC 112289</strain>
    </source>
</reference>
<keyword evidence="1" id="KW-1133">Transmembrane helix</keyword>
<keyword evidence="3" id="KW-1185">Reference proteome</keyword>
<feature type="transmembrane region" description="Helical" evidence="1">
    <location>
        <begin position="6"/>
        <end position="33"/>
    </location>
</feature>
<feature type="transmembrane region" description="Helical" evidence="1">
    <location>
        <begin position="117"/>
        <end position="137"/>
    </location>
</feature>
<evidence type="ECO:0000313" key="2">
    <source>
        <dbReference type="EMBL" id="GMA26983.1"/>
    </source>
</evidence>
<keyword evidence="1" id="KW-0472">Membrane</keyword>
<evidence type="ECO:0008006" key="4">
    <source>
        <dbReference type="Google" id="ProtNLM"/>
    </source>
</evidence>
<gene>
    <name evidence="2" type="ORF">GCM10025874_02360</name>
</gene>
<dbReference type="EMBL" id="BSUL01000001">
    <property type="protein sequence ID" value="GMA26983.1"/>
    <property type="molecule type" value="Genomic_DNA"/>
</dbReference>
<comment type="caution">
    <text evidence="2">The sequence shown here is derived from an EMBL/GenBank/DDBJ whole genome shotgun (WGS) entry which is preliminary data.</text>
</comment>
<protein>
    <recommendedName>
        <fullName evidence="4">DUF3592 domain-containing protein</fullName>
    </recommendedName>
</protein>
<evidence type="ECO:0000313" key="3">
    <source>
        <dbReference type="Proteomes" id="UP001157160"/>
    </source>
</evidence>
<organism evidence="2 3">
    <name type="scientific">Arenivirga flava</name>
    <dbReference type="NCBI Taxonomy" id="1930060"/>
    <lineage>
        <taxon>Bacteria</taxon>
        <taxon>Bacillati</taxon>
        <taxon>Actinomycetota</taxon>
        <taxon>Actinomycetes</taxon>
        <taxon>Micrococcales</taxon>
        <taxon>Microbacteriaceae</taxon>
        <taxon>Arenivirga</taxon>
    </lineage>
</organism>
<dbReference type="Proteomes" id="UP001157160">
    <property type="component" value="Unassembled WGS sequence"/>
</dbReference>
<proteinExistence type="predicted"/>